<dbReference type="Proteomes" id="UP000661112">
    <property type="component" value="Unassembled WGS sequence"/>
</dbReference>
<protein>
    <submittedName>
        <fullName evidence="1">Uncharacterized protein</fullName>
    </submittedName>
</protein>
<dbReference type="EMBL" id="JACJSG010000063">
    <property type="protein sequence ID" value="MBD2504917.1"/>
    <property type="molecule type" value="Genomic_DNA"/>
</dbReference>
<dbReference type="RefSeq" id="WP_190479189.1">
    <property type="nucleotide sequence ID" value="NZ_JACJSG010000063.1"/>
</dbReference>
<proteinExistence type="predicted"/>
<name>A0ABR8DCI9_9NOST</name>
<gene>
    <name evidence="1" type="ORF">H6G83_30685</name>
</gene>
<evidence type="ECO:0000313" key="2">
    <source>
        <dbReference type="Proteomes" id="UP000661112"/>
    </source>
</evidence>
<sequence>MVKKVLIEQLNETQTRRLKLARNLVNISKEAAEIQHLVERIPEIMCTNDQLRPLWERWEKAGMDAKSPYKSFSRQEIAILKAFLEYISYASDRFISQIHQGK</sequence>
<evidence type="ECO:0000313" key="1">
    <source>
        <dbReference type="EMBL" id="MBD2504917.1"/>
    </source>
</evidence>
<accession>A0ABR8DCI9</accession>
<keyword evidence="2" id="KW-1185">Reference proteome</keyword>
<comment type="caution">
    <text evidence="1">The sequence shown here is derived from an EMBL/GenBank/DDBJ whole genome shotgun (WGS) entry which is preliminary data.</text>
</comment>
<reference evidence="1 2" key="1">
    <citation type="journal article" date="2020" name="ISME J.">
        <title>Comparative genomics reveals insights into cyanobacterial evolution and habitat adaptation.</title>
        <authorList>
            <person name="Chen M.Y."/>
            <person name="Teng W.K."/>
            <person name="Zhao L."/>
            <person name="Hu C.X."/>
            <person name="Zhou Y.K."/>
            <person name="Han B.P."/>
            <person name="Song L.R."/>
            <person name="Shu W.S."/>
        </authorList>
    </citation>
    <scope>NUCLEOTIDE SEQUENCE [LARGE SCALE GENOMIC DNA]</scope>
    <source>
        <strain evidence="1 2">FACHB-119</strain>
    </source>
</reference>
<organism evidence="1 2">
    <name type="scientific">Anabaena azotica FACHB-119</name>
    <dbReference type="NCBI Taxonomy" id="947527"/>
    <lineage>
        <taxon>Bacteria</taxon>
        <taxon>Bacillati</taxon>
        <taxon>Cyanobacteriota</taxon>
        <taxon>Cyanophyceae</taxon>
        <taxon>Nostocales</taxon>
        <taxon>Nostocaceae</taxon>
        <taxon>Anabaena</taxon>
        <taxon>Anabaena azotica</taxon>
    </lineage>
</organism>